<sequence length="67" mass="6918">MVQLPLRSRSDMLKPNQAEGQAEVEGTSQTPAQYFSPISNCGGLECLERSAGATASAVVLYGGLGSS</sequence>
<comment type="caution">
    <text evidence="2">The sequence shown here is derived from an EMBL/GenBank/DDBJ whole genome shotgun (WGS) entry which is preliminary data.</text>
</comment>
<gene>
    <name evidence="2" type="ORF">TSOC_001845</name>
</gene>
<keyword evidence="3" id="KW-1185">Reference proteome</keyword>
<dbReference type="Proteomes" id="UP000236333">
    <property type="component" value="Unassembled WGS sequence"/>
</dbReference>
<protein>
    <submittedName>
        <fullName evidence="2">Uncharacterized protein</fullName>
    </submittedName>
</protein>
<feature type="region of interest" description="Disordered" evidence="1">
    <location>
        <begin position="1"/>
        <end position="29"/>
    </location>
</feature>
<dbReference type="EMBL" id="PGGS01000032">
    <property type="protein sequence ID" value="PNH11307.1"/>
    <property type="molecule type" value="Genomic_DNA"/>
</dbReference>
<evidence type="ECO:0000256" key="1">
    <source>
        <dbReference type="SAM" id="MobiDB-lite"/>
    </source>
</evidence>
<name>A0A2J8AFK9_9CHLO</name>
<reference evidence="2 3" key="1">
    <citation type="journal article" date="2017" name="Mol. Biol. Evol.">
        <title>The 4-celled Tetrabaena socialis nuclear genome reveals the essential components for genetic control of cell number at the origin of multicellularity in the volvocine lineage.</title>
        <authorList>
            <person name="Featherston J."/>
            <person name="Arakaki Y."/>
            <person name="Hanschen E.R."/>
            <person name="Ferris P.J."/>
            <person name="Michod R.E."/>
            <person name="Olson B.J.S.C."/>
            <person name="Nozaki H."/>
            <person name="Durand P.M."/>
        </authorList>
    </citation>
    <scope>NUCLEOTIDE SEQUENCE [LARGE SCALE GENOMIC DNA]</scope>
    <source>
        <strain evidence="2 3">NIES-571</strain>
    </source>
</reference>
<evidence type="ECO:0000313" key="2">
    <source>
        <dbReference type="EMBL" id="PNH11307.1"/>
    </source>
</evidence>
<organism evidence="2 3">
    <name type="scientific">Tetrabaena socialis</name>
    <dbReference type="NCBI Taxonomy" id="47790"/>
    <lineage>
        <taxon>Eukaryota</taxon>
        <taxon>Viridiplantae</taxon>
        <taxon>Chlorophyta</taxon>
        <taxon>core chlorophytes</taxon>
        <taxon>Chlorophyceae</taxon>
        <taxon>CS clade</taxon>
        <taxon>Chlamydomonadales</taxon>
        <taxon>Tetrabaenaceae</taxon>
        <taxon>Tetrabaena</taxon>
    </lineage>
</organism>
<dbReference type="AlphaFoldDB" id="A0A2J8AFK9"/>
<evidence type="ECO:0000313" key="3">
    <source>
        <dbReference type="Proteomes" id="UP000236333"/>
    </source>
</evidence>
<accession>A0A2J8AFK9</accession>
<proteinExistence type="predicted"/>